<feature type="compositionally biased region" description="Polar residues" evidence="2">
    <location>
        <begin position="1"/>
        <end position="18"/>
    </location>
</feature>
<dbReference type="PROSITE" id="PS50850">
    <property type="entry name" value="MFS"/>
    <property type="match status" value="1"/>
</dbReference>
<dbReference type="PANTHER" id="PTHR11360:SF284">
    <property type="entry name" value="EG:103B4.3 PROTEIN-RELATED"/>
    <property type="match status" value="1"/>
</dbReference>
<dbReference type="Gene3D" id="1.20.1250.20">
    <property type="entry name" value="MFS general substrate transporter like domains"/>
    <property type="match status" value="2"/>
</dbReference>
<evidence type="ECO:0000313" key="6">
    <source>
        <dbReference type="RefSeq" id="XP_013400915.1"/>
    </source>
</evidence>
<comment type="subcellular location">
    <subcellularLocation>
        <location evidence="1">Membrane</location>
        <topology evidence="1">Multi-pass membrane protein</topology>
    </subcellularLocation>
</comment>
<feature type="transmembrane region" description="Helical" evidence="3">
    <location>
        <begin position="206"/>
        <end position="225"/>
    </location>
</feature>
<dbReference type="Proteomes" id="UP000085678">
    <property type="component" value="Unplaced"/>
</dbReference>
<dbReference type="InParanoid" id="A0A1S3IRS5"/>
<protein>
    <submittedName>
        <fullName evidence="6">Monocarboxylate transporter 13-like</fullName>
    </submittedName>
</protein>
<dbReference type="InterPro" id="IPR036259">
    <property type="entry name" value="MFS_trans_sf"/>
</dbReference>
<feature type="transmembrane region" description="Helical" evidence="3">
    <location>
        <begin position="365"/>
        <end position="382"/>
    </location>
</feature>
<dbReference type="InterPro" id="IPR011701">
    <property type="entry name" value="MFS"/>
</dbReference>
<keyword evidence="3" id="KW-0812">Transmembrane</keyword>
<name>A0A1S3IRS5_LINAN</name>
<feature type="transmembrane region" description="Helical" evidence="3">
    <location>
        <begin position="81"/>
        <end position="108"/>
    </location>
</feature>
<feature type="transmembrane region" description="Helical" evidence="3">
    <location>
        <begin position="237"/>
        <end position="257"/>
    </location>
</feature>
<evidence type="ECO:0000256" key="2">
    <source>
        <dbReference type="SAM" id="MobiDB-lite"/>
    </source>
</evidence>
<gene>
    <name evidence="6" type="primary">LOC106166800</name>
</gene>
<dbReference type="GO" id="GO:0016020">
    <property type="term" value="C:membrane"/>
    <property type="evidence" value="ECO:0007669"/>
    <property type="project" value="UniProtKB-SubCell"/>
</dbReference>
<evidence type="ECO:0000256" key="3">
    <source>
        <dbReference type="SAM" id="Phobius"/>
    </source>
</evidence>
<keyword evidence="5" id="KW-1185">Reference proteome</keyword>
<keyword evidence="3" id="KW-1133">Transmembrane helix</keyword>
<reference evidence="6" key="1">
    <citation type="submission" date="2025-08" db="UniProtKB">
        <authorList>
            <consortium name="RefSeq"/>
        </authorList>
    </citation>
    <scope>IDENTIFICATION</scope>
    <source>
        <tissue evidence="6">Gonads</tissue>
    </source>
</reference>
<evidence type="ECO:0000259" key="4">
    <source>
        <dbReference type="PROSITE" id="PS50850"/>
    </source>
</evidence>
<dbReference type="PANTHER" id="PTHR11360">
    <property type="entry name" value="MONOCARBOXYLATE TRANSPORTER"/>
    <property type="match status" value="1"/>
</dbReference>
<feature type="transmembrane region" description="Helical" evidence="3">
    <location>
        <begin position="297"/>
        <end position="317"/>
    </location>
</feature>
<feature type="transmembrane region" description="Helical" evidence="3">
    <location>
        <begin position="332"/>
        <end position="353"/>
    </location>
</feature>
<feature type="transmembrane region" description="Helical" evidence="3">
    <location>
        <begin position="173"/>
        <end position="194"/>
    </location>
</feature>
<dbReference type="GeneID" id="106166800"/>
<dbReference type="InterPro" id="IPR050327">
    <property type="entry name" value="Proton-linked_MCT"/>
</dbReference>
<keyword evidence="3" id="KW-0472">Membrane</keyword>
<evidence type="ECO:0000313" key="5">
    <source>
        <dbReference type="Proteomes" id="UP000085678"/>
    </source>
</evidence>
<feature type="region of interest" description="Disordered" evidence="2">
    <location>
        <begin position="1"/>
        <end position="71"/>
    </location>
</feature>
<feature type="transmembrane region" description="Helical" evidence="3">
    <location>
        <begin position="120"/>
        <end position="141"/>
    </location>
</feature>
<sequence length="443" mass="47455">MADTSPNTTVLEISTQGGYTNGGFKNDTIDDDTSGDNPAGDEDKPRRLGLASGSPVASSTDRRQPSMEESSELQTDRCIDWLVVLASFLIHFIVDGIIYTFGVFYIALLNEFEESKSATSWVGSIQIAMSWIIGPIASALSDRIGHRAVAITGSIFAAVGFGVSSLAPNLSVLYLTYGVMTGLGFGLMYFPSIVSVQDHFEKRKSLAMGIAMCGSGVGTFSMAPFTEFLIDTISWRYTLFVLAGLSLSGIGLSMLFVPPALKSNEENETKQNSKCCEKTTRFFKNLIHISLLRKADVVAWLVCMLIFQVGLVVPHTYIPDIAVAMGVEANNAAFLVSIVGIANTVARVIMGVFADFRCANRRNMLGISVMVGAVMVSILPFMMGYGVIATVCTFYGLTVGTFISLCPVVLRDLVGIEKLGPTFGLTMLAIGLGSLLLSAGVSY</sequence>
<dbReference type="Pfam" id="PF07690">
    <property type="entry name" value="MFS_1"/>
    <property type="match status" value="1"/>
</dbReference>
<feature type="transmembrane region" description="Helical" evidence="3">
    <location>
        <begin position="422"/>
        <end position="441"/>
    </location>
</feature>
<dbReference type="OrthoDB" id="10060767at2759"/>
<accession>A0A1S3IRS5</accession>
<dbReference type="SUPFAM" id="SSF103473">
    <property type="entry name" value="MFS general substrate transporter"/>
    <property type="match status" value="1"/>
</dbReference>
<dbReference type="RefSeq" id="XP_013400915.1">
    <property type="nucleotide sequence ID" value="XM_013545461.1"/>
</dbReference>
<organism evidence="5 6">
    <name type="scientific">Lingula anatina</name>
    <name type="common">Brachiopod</name>
    <name type="synonym">Lingula unguis</name>
    <dbReference type="NCBI Taxonomy" id="7574"/>
    <lineage>
        <taxon>Eukaryota</taxon>
        <taxon>Metazoa</taxon>
        <taxon>Spiralia</taxon>
        <taxon>Lophotrochozoa</taxon>
        <taxon>Brachiopoda</taxon>
        <taxon>Linguliformea</taxon>
        <taxon>Lingulata</taxon>
        <taxon>Lingulida</taxon>
        <taxon>Linguloidea</taxon>
        <taxon>Lingulidae</taxon>
        <taxon>Lingula</taxon>
    </lineage>
</organism>
<proteinExistence type="predicted"/>
<dbReference type="GO" id="GO:0008028">
    <property type="term" value="F:monocarboxylic acid transmembrane transporter activity"/>
    <property type="evidence" value="ECO:0007669"/>
    <property type="project" value="TreeGrafter"/>
</dbReference>
<dbReference type="CDD" id="cd17352">
    <property type="entry name" value="MFS_MCT_SLC16"/>
    <property type="match status" value="1"/>
</dbReference>
<feature type="transmembrane region" description="Helical" evidence="3">
    <location>
        <begin position="148"/>
        <end position="167"/>
    </location>
</feature>
<feature type="domain" description="Major facilitator superfamily (MFS) profile" evidence="4">
    <location>
        <begin position="79"/>
        <end position="443"/>
    </location>
</feature>
<dbReference type="AlphaFoldDB" id="A0A1S3IRS5"/>
<dbReference type="InterPro" id="IPR020846">
    <property type="entry name" value="MFS_dom"/>
</dbReference>
<evidence type="ECO:0000256" key="1">
    <source>
        <dbReference type="ARBA" id="ARBA00004141"/>
    </source>
</evidence>
<dbReference type="KEGG" id="lak:106166800"/>